<comment type="similarity">
    <text evidence="2 5">Belongs to the cyclophilin-type PPIase family.</text>
</comment>
<dbReference type="SUPFAM" id="SSF50891">
    <property type="entry name" value="Cyclophilin-like"/>
    <property type="match status" value="1"/>
</dbReference>
<dbReference type="EC" id="5.2.1.8" evidence="5"/>
<evidence type="ECO:0000256" key="4">
    <source>
        <dbReference type="ARBA" id="ARBA00023235"/>
    </source>
</evidence>
<dbReference type="PANTHER" id="PTHR11071:SF558">
    <property type="entry name" value="YCF3-RELATED"/>
    <property type="match status" value="1"/>
</dbReference>
<keyword evidence="3 5" id="KW-0697">Rotamase</keyword>
<keyword evidence="4 5" id="KW-0413">Isomerase</keyword>
<dbReference type="PRINTS" id="PR00153">
    <property type="entry name" value="CSAPPISMRASE"/>
</dbReference>
<dbReference type="InterPro" id="IPR020892">
    <property type="entry name" value="Cyclophilin-type_PPIase_CS"/>
</dbReference>
<dbReference type="InterPro" id="IPR029000">
    <property type="entry name" value="Cyclophilin-like_dom_sf"/>
</dbReference>
<gene>
    <name evidence="7" type="primary">Cyp1A</name>
</gene>
<name>A0A1P8JPV7_9CHLO</name>
<protein>
    <recommendedName>
        <fullName evidence="5">Peptidyl-prolyl cis-trans isomerase</fullName>
        <shortName evidence="5">PPIase</shortName>
        <ecNumber evidence="5">5.2.1.8</ecNumber>
    </recommendedName>
</protein>
<dbReference type="PANTHER" id="PTHR11071">
    <property type="entry name" value="PEPTIDYL-PROLYL CIS-TRANS ISOMERASE"/>
    <property type="match status" value="1"/>
</dbReference>
<accession>A0A1P8JPV7</accession>
<dbReference type="GO" id="GO:0016018">
    <property type="term" value="F:cyclosporin A binding"/>
    <property type="evidence" value="ECO:0007669"/>
    <property type="project" value="TreeGrafter"/>
</dbReference>
<dbReference type="FunFam" id="2.40.100.10:FF:000013">
    <property type="entry name" value="Peptidyl-prolyl cis-trans isomerase"/>
    <property type="match status" value="1"/>
</dbReference>
<dbReference type="EMBL" id="KY207381">
    <property type="protein sequence ID" value="APW35789.1"/>
    <property type="molecule type" value="mRNA"/>
</dbReference>
<evidence type="ECO:0000313" key="7">
    <source>
        <dbReference type="EMBL" id="APW35789.1"/>
    </source>
</evidence>
<dbReference type="GO" id="GO:0006457">
    <property type="term" value="P:protein folding"/>
    <property type="evidence" value="ECO:0007669"/>
    <property type="project" value="InterPro"/>
</dbReference>
<reference evidence="7" key="1">
    <citation type="submission" date="2016-11" db="EMBL/GenBank/DDBJ databases">
        <authorList>
            <person name="Jaros S."/>
            <person name="Januszkiewicz K."/>
            <person name="Wedrychowicz H."/>
        </authorList>
    </citation>
    <scope>NUCLEOTIDE SEQUENCE</scope>
    <source>
        <strain evidence="7">X1</strain>
    </source>
</reference>
<feature type="domain" description="PPIase cyclophilin-type" evidence="6">
    <location>
        <begin position="40"/>
        <end position="196"/>
    </location>
</feature>
<dbReference type="PROSITE" id="PS50072">
    <property type="entry name" value="CSA_PPIASE_2"/>
    <property type="match status" value="1"/>
</dbReference>
<evidence type="ECO:0000256" key="2">
    <source>
        <dbReference type="ARBA" id="ARBA00007365"/>
    </source>
</evidence>
<comment type="function">
    <text evidence="5">PPIases accelerate the folding of proteins. It catalyzes the cis-trans isomerization of proline imidic peptide bonds in oligopeptides.</text>
</comment>
<dbReference type="AlphaFoldDB" id="A0A1P8JPV7"/>
<sequence length="274" mass="28766">MGAGASKPEDLAAIAQAPVSYKPPLGPPNPDNPVVFFDIMLGRYGDATPLGRIEIELKADVAPKTAENFKQLALKEEGQGYKGSRFHRVITGFMCQGGDYERDNGTGGSSIYGAKFADENFVLKHLGEGVLSMANAGPNTNGSQFFLCVASTPWLDGKHVVFGQVISGYNVVKAVEACGSRDGSTAFDVMIGNSGLVSPGKVATTASLQLHQQPGAAPRRIKTSAAASAPSALNQLKQQRRTVLQGRQVAPARRPQAAMRAAAAAPVRSVCRAL</sequence>
<evidence type="ECO:0000256" key="3">
    <source>
        <dbReference type="ARBA" id="ARBA00023110"/>
    </source>
</evidence>
<dbReference type="InterPro" id="IPR002130">
    <property type="entry name" value="Cyclophilin-type_PPIase_dom"/>
</dbReference>
<evidence type="ECO:0000256" key="1">
    <source>
        <dbReference type="ARBA" id="ARBA00000971"/>
    </source>
</evidence>
<evidence type="ECO:0000256" key="5">
    <source>
        <dbReference type="RuleBase" id="RU363019"/>
    </source>
</evidence>
<organism evidence="7">
    <name type="scientific">Chlorella sp. X1</name>
    <dbReference type="NCBI Taxonomy" id="1935935"/>
    <lineage>
        <taxon>Eukaryota</taxon>
        <taxon>Viridiplantae</taxon>
        <taxon>Chlorophyta</taxon>
        <taxon>core chlorophytes</taxon>
        <taxon>Trebouxiophyceae</taxon>
        <taxon>Chlorellales</taxon>
        <taxon>Chlorellaceae</taxon>
        <taxon>Chlorella clade</taxon>
        <taxon>Chlorella</taxon>
    </lineage>
</organism>
<dbReference type="Pfam" id="PF00160">
    <property type="entry name" value="Pro_isomerase"/>
    <property type="match status" value="1"/>
</dbReference>
<evidence type="ECO:0000259" key="6">
    <source>
        <dbReference type="PROSITE" id="PS50072"/>
    </source>
</evidence>
<proteinExistence type="evidence at transcript level"/>
<comment type="catalytic activity">
    <reaction evidence="1 5">
        <text>[protein]-peptidylproline (omega=180) = [protein]-peptidylproline (omega=0)</text>
        <dbReference type="Rhea" id="RHEA:16237"/>
        <dbReference type="Rhea" id="RHEA-COMP:10747"/>
        <dbReference type="Rhea" id="RHEA-COMP:10748"/>
        <dbReference type="ChEBI" id="CHEBI:83833"/>
        <dbReference type="ChEBI" id="CHEBI:83834"/>
        <dbReference type="EC" id="5.2.1.8"/>
    </reaction>
</comment>
<dbReference type="GO" id="GO:0003755">
    <property type="term" value="F:peptidyl-prolyl cis-trans isomerase activity"/>
    <property type="evidence" value="ECO:0007669"/>
    <property type="project" value="UniProtKB-UniRule"/>
</dbReference>
<dbReference type="Gene3D" id="2.40.100.10">
    <property type="entry name" value="Cyclophilin-like"/>
    <property type="match status" value="1"/>
</dbReference>
<dbReference type="PROSITE" id="PS00170">
    <property type="entry name" value="CSA_PPIASE_1"/>
    <property type="match status" value="1"/>
</dbReference>
<dbReference type="GO" id="GO:0005737">
    <property type="term" value="C:cytoplasm"/>
    <property type="evidence" value="ECO:0007669"/>
    <property type="project" value="TreeGrafter"/>
</dbReference>